<sequence length="253" mass="28502">MTSQNNERFNAEAATWDNRPGVEESNQHVWTTIQAAVPDLMSAKRSIDVLELGCGTGGLSLLVAPTVRSLVAIDAAPGMIERLKKKLETSDAKGSSTQTIHPLCLVLQDPEDSRLPPHSADDPAGPRRKYDLILSHLMLHHIPDLSQLLRTMHGCLKPGGWIVLTDFEDFGPEARKYHPASKLEGVERHGIQRESFRLLMQETDFVDVEVTPAWTFTKKVERYPGEWEEKPDVERETMDFPFLLCKGRKRDLP</sequence>
<gene>
    <name evidence="3" type="ORF">ASPZODRAFT_1910975</name>
</gene>
<dbReference type="OrthoDB" id="66144at2759"/>
<proteinExistence type="predicted"/>
<dbReference type="STRING" id="1073090.A0A1L9SJ46"/>
<dbReference type="Gene3D" id="3.40.50.150">
    <property type="entry name" value="Vaccinia Virus protein VP39"/>
    <property type="match status" value="1"/>
</dbReference>
<evidence type="ECO:0008006" key="5">
    <source>
        <dbReference type="Google" id="ProtNLM"/>
    </source>
</evidence>
<dbReference type="GeneID" id="34613797"/>
<accession>A0A1L9SJ46</accession>
<evidence type="ECO:0000256" key="1">
    <source>
        <dbReference type="ARBA" id="ARBA00022679"/>
    </source>
</evidence>
<dbReference type="AlphaFoldDB" id="A0A1L9SJ46"/>
<keyword evidence="4" id="KW-1185">Reference proteome</keyword>
<keyword evidence="1" id="KW-0808">Transferase</keyword>
<dbReference type="InterPro" id="IPR029063">
    <property type="entry name" value="SAM-dependent_MTases_sf"/>
</dbReference>
<evidence type="ECO:0000313" key="4">
    <source>
        <dbReference type="Proteomes" id="UP000184188"/>
    </source>
</evidence>
<dbReference type="GO" id="GO:0016740">
    <property type="term" value="F:transferase activity"/>
    <property type="evidence" value="ECO:0007669"/>
    <property type="project" value="UniProtKB-KW"/>
</dbReference>
<protein>
    <recommendedName>
        <fullName evidence="5">Methyltransferase domain-containing protein</fullName>
    </recommendedName>
</protein>
<feature type="region of interest" description="Disordered" evidence="2">
    <location>
        <begin position="1"/>
        <end position="22"/>
    </location>
</feature>
<dbReference type="SUPFAM" id="SSF53335">
    <property type="entry name" value="S-adenosyl-L-methionine-dependent methyltransferases"/>
    <property type="match status" value="1"/>
</dbReference>
<name>A0A1L9SJ46_9EURO</name>
<dbReference type="RefSeq" id="XP_022581687.1">
    <property type="nucleotide sequence ID" value="XM_022727333.1"/>
</dbReference>
<dbReference type="CDD" id="cd02440">
    <property type="entry name" value="AdoMet_MTases"/>
    <property type="match status" value="1"/>
</dbReference>
<reference evidence="4" key="1">
    <citation type="journal article" date="2017" name="Genome Biol.">
        <title>Comparative genomics reveals high biological diversity and specific adaptations in the industrially and medically important fungal genus Aspergillus.</title>
        <authorList>
            <person name="de Vries R.P."/>
            <person name="Riley R."/>
            <person name="Wiebenga A."/>
            <person name="Aguilar-Osorio G."/>
            <person name="Amillis S."/>
            <person name="Uchima C.A."/>
            <person name="Anderluh G."/>
            <person name="Asadollahi M."/>
            <person name="Askin M."/>
            <person name="Barry K."/>
            <person name="Battaglia E."/>
            <person name="Bayram O."/>
            <person name="Benocci T."/>
            <person name="Braus-Stromeyer S.A."/>
            <person name="Caldana C."/>
            <person name="Canovas D."/>
            <person name="Cerqueira G.C."/>
            <person name="Chen F."/>
            <person name="Chen W."/>
            <person name="Choi C."/>
            <person name="Clum A."/>
            <person name="Dos Santos R.A."/>
            <person name="Damasio A.R."/>
            <person name="Diallinas G."/>
            <person name="Emri T."/>
            <person name="Fekete E."/>
            <person name="Flipphi M."/>
            <person name="Freyberg S."/>
            <person name="Gallo A."/>
            <person name="Gournas C."/>
            <person name="Habgood R."/>
            <person name="Hainaut M."/>
            <person name="Harispe M.L."/>
            <person name="Henrissat B."/>
            <person name="Hilden K.S."/>
            <person name="Hope R."/>
            <person name="Hossain A."/>
            <person name="Karabika E."/>
            <person name="Karaffa L."/>
            <person name="Karanyi Z."/>
            <person name="Krasevec N."/>
            <person name="Kuo A."/>
            <person name="Kusch H."/>
            <person name="LaButti K."/>
            <person name="Lagendijk E.L."/>
            <person name="Lapidus A."/>
            <person name="Levasseur A."/>
            <person name="Lindquist E."/>
            <person name="Lipzen A."/>
            <person name="Logrieco A.F."/>
            <person name="MacCabe A."/>
            <person name="Maekelae M.R."/>
            <person name="Malavazi I."/>
            <person name="Melin P."/>
            <person name="Meyer V."/>
            <person name="Mielnichuk N."/>
            <person name="Miskei M."/>
            <person name="Molnar A.P."/>
            <person name="Mule G."/>
            <person name="Ngan C.Y."/>
            <person name="Orejas M."/>
            <person name="Orosz E."/>
            <person name="Ouedraogo J.P."/>
            <person name="Overkamp K.M."/>
            <person name="Park H.-S."/>
            <person name="Perrone G."/>
            <person name="Piumi F."/>
            <person name="Punt P.J."/>
            <person name="Ram A.F."/>
            <person name="Ramon A."/>
            <person name="Rauscher S."/>
            <person name="Record E."/>
            <person name="Riano-Pachon D.M."/>
            <person name="Robert V."/>
            <person name="Roehrig J."/>
            <person name="Ruller R."/>
            <person name="Salamov A."/>
            <person name="Salih N.S."/>
            <person name="Samson R.A."/>
            <person name="Sandor E."/>
            <person name="Sanguinetti M."/>
            <person name="Schuetze T."/>
            <person name="Sepcic K."/>
            <person name="Shelest E."/>
            <person name="Sherlock G."/>
            <person name="Sophianopoulou V."/>
            <person name="Squina F.M."/>
            <person name="Sun H."/>
            <person name="Susca A."/>
            <person name="Todd R.B."/>
            <person name="Tsang A."/>
            <person name="Unkles S.E."/>
            <person name="van de Wiele N."/>
            <person name="van Rossen-Uffink D."/>
            <person name="Oliveira J.V."/>
            <person name="Vesth T.C."/>
            <person name="Visser J."/>
            <person name="Yu J.-H."/>
            <person name="Zhou M."/>
            <person name="Andersen M.R."/>
            <person name="Archer D.B."/>
            <person name="Baker S.E."/>
            <person name="Benoit I."/>
            <person name="Brakhage A.A."/>
            <person name="Braus G.H."/>
            <person name="Fischer R."/>
            <person name="Frisvad J.C."/>
            <person name="Goldman G.H."/>
            <person name="Houbraken J."/>
            <person name="Oakley B."/>
            <person name="Pocsi I."/>
            <person name="Scazzocchio C."/>
            <person name="Seiboth B."/>
            <person name="vanKuyk P.A."/>
            <person name="Wortman J."/>
            <person name="Dyer P.S."/>
            <person name="Grigoriev I.V."/>
        </authorList>
    </citation>
    <scope>NUCLEOTIDE SEQUENCE [LARGE SCALE GENOMIC DNA]</scope>
    <source>
        <strain evidence="4">CBS 506.65</strain>
    </source>
</reference>
<dbReference type="Pfam" id="PF13489">
    <property type="entry name" value="Methyltransf_23"/>
    <property type="match status" value="1"/>
</dbReference>
<dbReference type="PANTHER" id="PTHR43861">
    <property type="entry name" value="TRANS-ACONITATE 2-METHYLTRANSFERASE-RELATED"/>
    <property type="match status" value="1"/>
</dbReference>
<dbReference type="EMBL" id="KV878341">
    <property type="protein sequence ID" value="OJJ47177.1"/>
    <property type="molecule type" value="Genomic_DNA"/>
</dbReference>
<dbReference type="VEuPathDB" id="FungiDB:ASPZODRAFT_1910975"/>
<organism evidence="3 4">
    <name type="scientific">Penicilliopsis zonata CBS 506.65</name>
    <dbReference type="NCBI Taxonomy" id="1073090"/>
    <lineage>
        <taxon>Eukaryota</taxon>
        <taxon>Fungi</taxon>
        <taxon>Dikarya</taxon>
        <taxon>Ascomycota</taxon>
        <taxon>Pezizomycotina</taxon>
        <taxon>Eurotiomycetes</taxon>
        <taxon>Eurotiomycetidae</taxon>
        <taxon>Eurotiales</taxon>
        <taxon>Aspergillaceae</taxon>
        <taxon>Penicilliopsis</taxon>
    </lineage>
</organism>
<dbReference type="PANTHER" id="PTHR43861:SF3">
    <property type="entry name" value="PUTATIVE (AFU_ORTHOLOGUE AFUA_2G14390)-RELATED"/>
    <property type="match status" value="1"/>
</dbReference>
<dbReference type="Proteomes" id="UP000184188">
    <property type="component" value="Unassembled WGS sequence"/>
</dbReference>
<evidence type="ECO:0000313" key="3">
    <source>
        <dbReference type="EMBL" id="OJJ47177.1"/>
    </source>
</evidence>
<evidence type="ECO:0000256" key="2">
    <source>
        <dbReference type="SAM" id="MobiDB-lite"/>
    </source>
</evidence>